<dbReference type="CDD" id="cd00106">
    <property type="entry name" value="KISc"/>
    <property type="match status" value="1"/>
</dbReference>
<dbReference type="PANTHER" id="PTHR47969">
    <property type="entry name" value="CHROMOSOME-ASSOCIATED KINESIN KIF4A-RELATED"/>
    <property type="match status" value="1"/>
</dbReference>
<sequence>MVKGLVDQCLAGYNGCVLAYGQTASGKTFTMEGSKPTPLHPPPSDPESRGIMLRVAADVVDHIQQTTAAEEEEQSEEITQFSVKATYLEIYQETLKDLLCDSDSQADLRIRIDPDSLSGRELYVQGLTEREVITLEDYVRVAHVGTRRRTVGETDMNNVSSRSHAVLTLTIEQITRRRGGTSPDDISSRKRSKLHLVDLAGSERANSTGATGTRLKEGSSINQSLLTLGNVISALSAPPSGRPAHVSYRDSKLTYLLSDSLGGNALTVMIACVSPASSCYDETLGTLRFAERAKKVKLRATVNVDLQSLRISTLEAEIAQLRQQLESSSSSSLVRRSTRDAHTSTRMPVSSACDAACSSAESQPRKSRWARFTTFFTGIAGRGRRAAATIHVAEQ</sequence>
<evidence type="ECO:0000256" key="6">
    <source>
        <dbReference type="PROSITE-ProRule" id="PRU00283"/>
    </source>
</evidence>
<dbReference type="Pfam" id="PF00225">
    <property type="entry name" value="Kinesin"/>
    <property type="match status" value="1"/>
</dbReference>
<dbReference type="Gene3D" id="3.40.850.10">
    <property type="entry name" value="Kinesin motor domain"/>
    <property type="match status" value="1"/>
</dbReference>
<evidence type="ECO:0000256" key="8">
    <source>
        <dbReference type="SAM" id="Coils"/>
    </source>
</evidence>
<keyword evidence="11" id="KW-1185">Reference proteome</keyword>
<dbReference type="InterPro" id="IPR019821">
    <property type="entry name" value="Kinesin_motor_CS"/>
</dbReference>
<gene>
    <name evidence="10" type="primary">KIF3A_2</name>
    <name evidence="10" type="ORF">HDU87_001995</name>
</gene>
<keyword evidence="3 6" id="KW-0547">Nucleotide-binding</keyword>
<accession>A0AAD5XNK8</accession>
<proteinExistence type="inferred from homology"/>
<comment type="similarity">
    <text evidence="6 7">Belongs to the TRAFAC class myosin-kinesin ATPase superfamily. Kinesin family.</text>
</comment>
<dbReference type="PROSITE" id="PS50067">
    <property type="entry name" value="KINESIN_MOTOR_2"/>
    <property type="match status" value="1"/>
</dbReference>
<dbReference type="GO" id="GO:0005737">
    <property type="term" value="C:cytoplasm"/>
    <property type="evidence" value="ECO:0007669"/>
    <property type="project" value="UniProtKB-SubCell"/>
</dbReference>
<keyword evidence="4 6" id="KW-0067">ATP-binding</keyword>
<evidence type="ECO:0000256" key="5">
    <source>
        <dbReference type="ARBA" id="ARBA00023054"/>
    </source>
</evidence>
<dbReference type="GO" id="GO:0007018">
    <property type="term" value="P:microtubule-based movement"/>
    <property type="evidence" value="ECO:0007669"/>
    <property type="project" value="InterPro"/>
</dbReference>
<feature type="binding site" evidence="6">
    <location>
        <begin position="21"/>
        <end position="28"/>
    </location>
    <ligand>
        <name>ATP</name>
        <dbReference type="ChEBI" id="CHEBI:30616"/>
    </ligand>
</feature>
<dbReference type="EMBL" id="JADGJQ010000016">
    <property type="protein sequence ID" value="KAJ3180486.1"/>
    <property type="molecule type" value="Genomic_DNA"/>
</dbReference>
<dbReference type="SUPFAM" id="SSF52540">
    <property type="entry name" value="P-loop containing nucleoside triphosphate hydrolases"/>
    <property type="match status" value="1"/>
</dbReference>
<evidence type="ECO:0000256" key="2">
    <source>
        <dbReference type="ARBA" id="ARBA00022490"/>
    </source>
</evidence>
<evidence type="ECO:0000313" key="10">
    <source>
        <dbReference type="EMBL" id="KAJ3180486.1"/>
    </source>
</evidence>
<evidence type="ECO:0000256" key="4">
    <source>
        <dbReference type="ARBA" id="ARBA00022840"/>
    </source>
</evidence>
<dbReference type="GO" id="GO:0007052">
    <property type="term" value="P:mitotic spindle organization"/>
    <property type="evidence" value="ECO:0007669"/>
    <property type="project" value="TreeGrafter"/>
</dbReference>
<evidence type="ECO:0000313" key="11">
    <source>
        <dbReference type="Proteomes" id="UP001212152"/>
    </source>
</evidence>
<feature type="domain" description="Kinesin motor" evidence="9">
    <location>
        <begin position="1"/>
        <end position="296"/>
    </location>
</feature>
<keyword evidence="6 7" id="KW-0505">Motor protein</keyword>
<comment type="subcellular location">
    <subcellularLocation>
        <location evidence="1">Cytoplasm</location>
    </subcellularLocation>
</comment>
<dbReference type="GO" id="GO:0008017">
    <property type="term" value="F:microtubule binding"/>
    <property type="evidence" value="ECO:0007669"/>
    <property type="project" value="InterPro"/>
</dbReference>
<evidence type="ECO:0000256" key="3">
    <source>
        <dbReference type="ARBA" id="ARBA00022741"/>
    </source>
</evidence>
<dbReference type="InterPro" id="IPR036961">
    <property type="entry name" value="Kinesin_motor_dom_sf"/>
</dbReference>
<dbReference type="GO" id="GO:0051231">
    <property type="term" value="P:spindle elongation"/>
    <property type="evidence" value="ECO:0007669"/>
    <property type="project" value="TreeGrafter"/>
</dbReference>
<dbReference type="InterPro" id="IPR001752">
    <property type="entry name" value="Kinesin_motor_dom"/>
</dbReference>
<dbReference type="PRINTS" id="PR00380">
    <property type="entry name" value="KINESINHEAVY"/>
</dbReference>
<dbReference type="PROSITE" id="PS00411">
    <property type="entry name" value="KINESIN_MOTOR_1"/>
    <property type="match status" value="1"/>
</dbReference>
<dbReference type="AlphaFoldDB" id="A0AAD5XNK8"/>
<evidence type="ECO:0000256" key="7">
    <source>
        <dbReference type="RuleBase" id="RU000394"/>
    </source>
</evidence>
<protein>
    <recommendedName>
        <fullName evidence="7">Kinesin-like protein</fullName>
    </recommendedName>
</protein>
<dbReference type="Proteomes" id="UP001212152">
    <property type="component" value="Unassembled WGS sequence"/>
</dbReference>
<dbReference type="GO" id="GO:0005875">
    <property type="term" value="C:microtubule associated complex"/>
    <property type="evidence" value="ECO:0007669"/>
    <property type="project" value="TreeGrafter"/>
</dbReference>
<dbReference type="GO" id="GO:0005874">
    <property type="term" value="C:microtubule"/>
    <property type="evidence" value="ECO:0007669"/>
    <property type="project" value="UniProtKB-KW"/>
</dbReference>
<dbReference type="InterPro" id="IPR027417">
    <property type="entry name" value="P-loop_NTPase"/>
</dbReference>
<feature type="coiled-coil region" evidence="8">
    <location>
        <begin position="304"/>
        <end position="331"/>
    </location>
</feature>
<keyword evidence="5 8" id="KW-0175">Coiled coil</keyword>
<dbReference type="GO" id="GO:0005524">
    <property type="term" value="F:ATP binding"/>
    <property type="evidence" value="ECO:0007669"/>
    <property type="project" value="UniProtKB-UniRule"/>
</dbReference>
<evidence type="ECO:0000259" key="9">
    <source>
        <dbReference type="PROSITE" id="PS50067"/>
    </source>
</evidence>
<keyword evidence="7" id="KW-0493">Microtubule</keyword>
<keyword evidence="2" id="KW-0963">Cytoplasm</keyword>
<name>A0AAD5XNK8_9FUNG</name>
<dbReference type="PANTHER" id="PTHR47969:SF15">
    <property type="entry name" value="CHROMOSOME-ASSOCIATED KINESIN KIF4A-RELATED"/>
    <property type="match status" value="1"/>
</dbReference>
<comment type="caution">
    <text evidence="10">The sequence shown here is derived from an EMBL/GenBank/DDBJ whole genome shotgun (WGS) entry which is preliminary data.</text>
</comment>
<organism evidence="10 11">
    <name type="scientific">Geranomyces variabilis</name>
    <dbReference type="NCBI Taxonomy" id="109894"/>
    <lineage>
        <taxon>Eukaryota</taxon>
        <taxon>Fungi</taxon>
        <taxon>Fungi incertae sedis</taxon>
        <taxon>Chytridiomycota</taxon>
        <taxon>Chytridiomycota incertae sedis</taxon>
        <taxon>Chytridiomycetes</taxon>
        <taxon>Spizellomycetales</taxon>
        <taxon>Powellomycetaceae</taxon>
        <taxon>Geranomyces</taxon>
    </lineage>
</organism>
<dbReference type="InterPro" id="IPR027640">
    <property type="entry name" value="Kinesin-like_fam"/>
</dbReference>
<evidence type="ECO:0000256" key="1">
    <source>
        <dbReference type="ARBA" id="ARBA00004496"/>
    </source>
</evidence>
<reference evidence="10" key="1">
    <citation type="submission" date="2020-05" db="EMBL/GenBank/DDBJ databases">
        <title>Phylogenomic resolution of chytrid fungi.</title>
        <authorList>
            <person name="Stajich J.E."/>
            <person name="Amses K."/>
            <person name="Simmons R."/>
            <person name="Seto K."/>
            <person name="Myers J."/>
            <person name="Bonds A."/>
            <person name="Quandt C.A."/>
            <person name="Barry K."/>
            <person name="Liu P."/>
            <person name="Grigoriev I."/>
            <person name="Longcore J.E."/>
            <person name="James T.Y."/>
        </authorList>
    </citation>
    <scope>NUCLEOTIDE SEQUENCE</scope>
    <source>
        <strain evidence="10">JEL0379</strain>
    </source>
</reference>
<dbReference type="SMART" id="SM00129">
    <property type="entry name" value="KISc"/>
    <property type="match status" value="1"/>
</dbReference>
<dbReference type="GO" id="GO:0003777">
    <property type="term" value="F:microtubule motor activity"/>
    <property type="evidence" value="ECO:0007669"/>
    <property type="project" value="InterPro"/>
</dbReference>